<dbReference type="Pfam" id="PF09339">
    <property type="entry name" value="HTH_IclR"/>
    <property type="match status" value="1"/>
</dbReference>
<feature type="domain" description="IclR-ED" evidence="5">
    <location>
        <begin position="82"/>
        <end position="266"/>
    </location>
</feature>
<evidence type="ECO:0000256" key="2">
    <source>
        <dbReference type="ARBA" id="ARBA00023125"/>
    </source>
</evidence>
<dbReference type="Gene3D" id="1.10.10.10">
    <property type="entry name" value="Winged helix-like DNA-binding domain superfamily/Winged helix DNA-binding domain"/>
    <property type="match status" value="1"/>
</dbReference>
<dbReference type="GO" id="GO:0045893">
    <property type="term" value="P:positive regulation of DNA-templated transcription"/>
    <property type="evidence" value="ECO:0007669"/>
    <property type="project" value="InterPro"/>
</dbReference>
<evidence type="ECO:0000313" key="6">
    <source>
        <dbReference type="EMBL" id="MCC2033183.1"/>
    </source>
</evidence>
<dbReference type="InterPro" id="IPR036388">
    <property type="entry name" value="WH-like_DNA-bd_sf"/>
</dbReference>
<keyword evidence="3" id="KW-0804">Transcription</keyword>
<evidence type="ECO:0000259" key="5">
    <source>
        <dbReference type="PROSITE" id="PS51078"/>
    </source>
</evidence>
<evidence type="ECO:0000256" key="3">
    <source>
        <dbReference type="ARBA" id="ARBA00023163"/>
    </source>
</evidence>
<proteinExistence type="predicted"/>
<sequence>MPGTDEIDDAELALAGGGERLEQLERAISVLEAFNRERSSLSLSEVAQLTGITRAAARRILLTLRALGHVRSDGRRFSLTPKVLNLGWGYFASLSISEIAQPIMQEVVTATEGSCSMAVLDGPDIVYVARVHTPRMMTIGGSVGSRLPASATAAGRNLLAGLDDAALDAYLADEPLEQYTRRTITDPELFRAELRTIRDQGWAIVDQELEIGLRAISVPVRGHDGQITSALSVSSNSARVSLLEIRRRSLPALQEAAATISTALLRSGH</sequence>
<dbReference type="GO" id="GO:0003677">
    <property type="term" value="F:DNA binding"/>
    <property type="evidence" value="ECO:0007669"/>
    <property type="project" value="UniProtKB-KW"/>
</dbReference>
<dbReference type="InterPro" id="IPR005471">
    <property type="entry name" value="Tscrpt_reg_IclR_N"/>
</dbReference>
<organism evidence="6 7">
    <name type="scientific">Microbacterium allomyrinae</name>
    <dbReference type="NCBI Taxonomy" id="2830666"/>
    <lineage>
        <taxon>Bacteria</taxon>
        <taxon>Bacillati</taxon>
        <taxon>Actinomycetota</taxon>
        <taxon>Actinomycetes</taxon>
        <taxon>Micrococcales</taxon>
        <taxon>Microbacteriaceae</taxon>
        <taxon>Microbacterium</taxon>
    </lineage>
</organism>
<dbReference type="AlphaFoldDB" id="A0A9X1LWS0"/>
<protein>
    <submittedName>
        <fullName evidence="6">Helix-turn-helix domain-containing protein</fullName>
    </submittedName>
</protein>
<dbReference type="RefSeq" id="WP_229385149.1">
    <property type="nucleotide sequence ID" value="NZ_JAGTTN010000004.1"/>
</dbReference>
<dbReference type="Pfam" id="PF01614">
    <property type="entry name" value="IclR_C"/>
    <property type="match status" value="1"/>
</dbReference>
<keyword evidence="2" id="KW-0238">DNA-binding</keyword>
<dbReference type="SMART" id="SM00346">
    <property type="entry name" value="HTH_ICLR"/>
    <property type="match status" value="1"/>
</dbReference>
<dbReference type="PANTHER" id="PTHR30136:SF34">
    <property type="entry name" value="TRANSCRIPTIONAL REGULATOR"/>
    <property type="match status" value="1"/>
</dbReference>
<dbReference type="GO" id="GO:0003700">
    <property type="term" value="F:DNA-binding transcription factor activity"/>
    <property type="evidence" value="ECO:0007669"/>
    <property type="project" value="TreeGrafter"/>
</dbReference>
<accession>A0A9X1LWS0</accession>
<gene>
    <name evidence="6" type="ORF">KEC57_13435</name>
</gene>
<evidence type="ECO:0000259" key="4">
    <source>
        <dbReference type="PROSITE" id="PS51077"/>
    </source>
</evidence>
<dbReference type="SUPFAM" id="SSF46785">
    <property type="entry name" value="Winged helix' DNA-binding domain"/>
    <property type="match status" value="1"/>
</dbReference>
<dbReference type="PROSITE" id="PS51077">
    <property type="entry name" value="HTH_ICLR"/>
    <property type="match status" value="1"/>
</dbReference>
<evidence type="ECO:0000313" key="7">
    <source>
        <dbReference type="Proteomes" id="UP001139354"/>
    </source>
</evidence>
<dbReference type="InterPro" id="IPR050707">
    <property type="entry name" value="HTH_MetabolicPath_Reg"/>
</dbReference>
<keyword evidence="7" id="KW-1185">Reference proteome</keyword>
<dbReference type="InterPro" id="IPR029016">
    <property type="entry name" value="GAF-like_dom_sf"/>
</dbReference>
<keyword evidence="1" id="KW-0805">Transcription regulation</keyword>
<dbReference type="NCBIfam" id="TIGR02431">
    <property type="entry name" value="pcaR_pcaU"/>
    <property type="match status" value="1"/>
</dbReference>
<dbReference type="InterPro" id="IPR014757">
    <property type="entry name" value="Tscrpt_reg_IclR_C"/>
</dbReference>
<dbReference type="GO" id="GO:0046278">
    <property type="term" value="P:3,4-dihydroxybenzoate metabolic process"/>
    <property type="evidence" value="ECO:0007669"/>
    <property type="project" value="InterPro"/>
</dbReference>
<dbReference type="EMBL" id="JAGTTN010000004">
    <property type="protein sequence ID" value="MCC2033183.1"/>
    <property type="molecule type" value="Genomic_DNA"/>
</dbReference>
<dbReference type="GO" id="GO:0045892">
    <property type="term" value="P:negative regulation of DNA-templated transcription"/>
    <property type="evidence" value="ECO:0007669"/>
    <property type="project" value="TreeGrafter"/>
</dbReference>
<dbReference type="InterPro" id="IPR036390">
    <property type="entry name" value="WH_DNA-bd_sf"/>
</dbReference>
<evidence type="ECO:0000256" key="1">
    <source>
        <dbReference type="ARBA" id="ARBA00023015"/>
    </source>
</evidence>
<feature type="domain" description="HTH iclR-type" evidence="4">
    <location>
        <begin position="21"/>
        <end position="81"/>
    </location>
</feature>
<name>A0A9X1LWS0_9MICO</name>
<comment type="caution">
    <text evidence="6">The sequence shown here is derived from an EMBL/GenBank/DDBJ whole genome shotgun (WGS) entry which is preliminary data.</text>
</comment>
<dbReference type="Gene3D" id="3.30.450.40">
    <property type="match status" value="1"/>
</dbReference>
<dbReference type="SUPFAM" id="SSF55781">
    <property type="entry name" value="GAF domain-like"/>
    <property type="match status" value="1"/>
</dbReference>
<dbReference type="PANTHER" id="PTHR30136">
    <property type="entry name" value="HELIX-TURN-HELIX TRANSCRIPTIONAL REGULATOR, ICLR FAMILY"/>
    <property type="match status" value="1"/>
</dbReference>
<dbReference type="Proteomes" id="UP001139354">
    <property type="component" value="Unassembled WGS sequence"/>
</dbReference>
<reference evidence="6" key="1">
    <citation type="submission" date="2021-04" db="EMBL/GenBank/DDBJ databases">
        <title>Microbacterium tenobrionis sp. nov. and Microbacterium allomyrinae sp. nov., isolated from larvae of Tenobrio molitor and Allomyrina dichotoma, respectively.</title>
        <authorList>
            <person name="Lee S.D."/>
        </authorList>
    </citation>
    <scope>NUCLEOTIDE SEQUENCE</scope>
    <source>
        <strain evidence="6">BWT-G7</strain>
    </source>
</reference>
<dbReference type="PROSITE" id="PS51078">
    <property type="entry name" value="ICLR_ED"/>
    <property type="match status" value="1"/>
</dbReference>
<dbReference type="InterPro" id="IPR012794">
    <property type="entry name" value="PcaR_PcaU"/>
</dbReference>